<reference evidence="1" key="1">
    <citation type="journal article" date="2020" name="Phytopathology">
        <title>Genome sequence and comparative analysis of Colletotrichum gloeosporioides isolated from Liriodendron leaves.</title>
        <authorList>
            <person name="Fu F.F."/>
            <person name="Hao Z."/>
            <person name="Wang P."/>
            <person name="Lu Y."/>
            <person name="Xue L.J."/>
            <person name="Wei G."/>
            <person name="Tian Y."/>
            <person name="Baishi H."/>
            <person name="Xu H."/>
            <person name="Shi J."/>
            <person name="Cheng T."/>
            <person name="Wang G."/>
            <person name="Yi Y."/>
            <person name="Chen J."/>
        </authorList>
    </citation>
    <scope>NUCLEOTIDE SEQUENCE</scope>
    <source>
        <strain evidence="1">Lc1</strain>
    </source>
</reference>
<gene>
    <name evidence="1" type="ORF">GCG54_00002406</name>
</gene>
<organism evidence="1 2">
    <name type="scientific">Colletotrichum gloeosporioides</name>
    <name type="common">Anthracnose fungus</name>
    <name type="synonym">Glomerella cingulata</name>
    <dbReference type="NCBI Taxonomy" id="474922"/>
    <lineage>
        <taxon>Eukaryota</taxon>
        <taxon>Fungi</taxon>
        <taxon>Dikarya</taxon>
        <taxon>Ascomycota</taxon>
        <taxon>Pezizomycotina</taxon>
        <taxon>Sordariomycetes</taxon>
        <taxon>Hypocreomycetidae</taxon>
        <taxon>Glomerellales</taxon>
        <taxon>Glomerellaceae</taxon>
        <taxon>Colletotrichum</taxon>
        <taxon>Colletotrichum gloeosporioides species complex</taxon>
    </lineage>
</organism>
<dbReference type="EMBL" id="WVTB01000076">
    <property type="protein sequence ID" value="KAF3800373.1"/>
    <property type="molecule type" value="Genomic_DNA"/>
</dbReference>
<sequence length="79" mass="8982">MQQSPPTSEAPKSPLFDLPLEVRHHTYRTLWGTATHLFLLNGDLQIMECQGADDSSQYLADKPEYENPSVTVSYLIFKL</sequence>
<accession>A0A8H4FFF3</accession>
<proteinExistence type="predicted"/>
<comment type="caution">
    <text evidence="1">The sequence shown here is derived from an EMBL/GenBank/DDBJ whole genome shotgun (WGS) entry which is preliminary data.</text>
</comment>
<reference evidence="1" key="2">
    <citation type="submission" date="2020-03" db="EMBL/GenBank/DDBJ databases">
        <authorList>
            <person name="Fu F.-F."/>
            <person name="Chen J."/>
        </authorList>
    </citation>
    <scope>NUCLEOTIDE SEQUENCE</scope>
    <source>
        <strain evidence="1">Lc1</strain>
    </source>
</reference>
<dbReference type="Proteomes" id="UP000613401">
    <property type="component" value="Unassembled WGS sequence"/>
</dbReference>
<name>A0A8H4FFF3_COLGL</name>
<dbReference type="RefSeq" id="XP_045259533.1">
    <property type="nucleotide sequence ID" value="XM_045402498.1"/>
</dbReference>
<evidence type="ECO:0000313" key="1">
    <source>
        <dbReference type="EMBL" id="KAF3800373.1"/>
    </source>
</evidence>
<dbReference type="AlphaFoldDB" id="A0A8H4FFF3"/>
<evidence type="ECO:0000313" key="2">
    <source>
        <dbReference type="Proteomes" id="UP000613401"/>
    </source>
</evidence>
<dbReference type="GeneID" id="69009568"/>
<keyword evidence="2" id="KW-1185">Reference proteome</keyword>
<protein>
    <submittedName>
        <fullName evidence="1">Uncharacterized protein</fullName>
    </submittedName>
</protein>